<keyword evidence="2" id="KW-0812">Transmembrane</keyword>
<dbReference type="Proteomes" id="UP000588586">
    <property type="component" value="Unassembled WGS sequence"/>
</dbReference>
<reference evidence="3 4" key="1">
    <citation type="submission" date="2020-04" db="EMBL/GenBank/DDBJ databases">
        <title>Knoellia sp. isolate from air conditioner.</title>
        <authorList>
            <person name="Chea S."/>
            <person name="Kim D.-U."/>
        </authorList>
    </citation>
    <scope>NUCLEOTIDE SEQUENCE [LARGE SCALE GENOMIC DNA]</scope>
    <source>
        <strain evidence="3 4">DB2414S</strain>
    </source>
</reference>
<dbReference type="EMBL" id="JABEPQ010000001">
    <property type="protein sequence ID" value="NNM44782.1"/>
    <property type="molecule type" value="Genomic_DNA"/>
</dbReference>
<sequence>MSRLRPTGKAFVVIVAVIAALLLVAGGRQTWVTGTVNDPVLGASRISATGTEVAAALVGLALVAAAAAIASTTSGAVMRRVTLAVLALAALGEGLAVTRVLRDPSGVLGGVAAKQAGRTGSVETHASATVWPWLGLLACVLLLVAAVGGWLGASRWQGLGARYETGSTTTGPRGQRVGSDWDRLDDGDDPTVRDEPGRT</sequence>
<dbReference type="RefSeq" id="WP_171241899.1">
    <property type="nucleotide sequence ID" value="NZ_JABEPQ010000001.1"/>
</dbReference>
<evidence type="ECO:0000313" key="3">
    <source>
        <dbReference type="EMBL" id="NNM44782.1"/>
    </source>
</evidence>
<keyword evidence="2" id="KW-0472">Membrane</keyword>
<accession>A0A849HBS8</accession>
<comment type="caution">
    <text evidence="3">The sequence shown here is derived from an EMBL/GenBank/DDBJ whole genome shotgun (WGS) entry which is preliminary data.</text>
</comment>
<organism evidence="3 4">
    <name type="scientific">Knoellia koreensis</name>
    <dbReference type="NCBI Taxonomy" id="2730921"/>
    <lineage>
        <taxon>Bacteria</taxon>
        <taxon>Bacillati</taxon>
        <taxon>Actinomycetota</taxon>
        <taxon>Actinomycetes</taxon>
        <taxon>Micrococcales</taxon>
        <taxon>Intrasporangiaceae</taxon>
        <taxon>Knoellia</taxon>
    </lineage>
</organism>
<name>A0A849HBS8_9MICO</name>
<feature type="transmembrane region" description="Helical" evidence="2">
    <location>
        <begin position="130"/>
        <end position="153"/>
    </location>
</feature>
<keyword evidence="2" id="KW-1133">Transmembrane helix</keyword>
<keyword evidence="4" id="KW-1185">Reference proteome</keyword>
<evidence type="ECO:0000256" key="2">
    <source>
        <dbReference type="SAM" id="Phobius"/>
    </source>
</evidence>
<evidence type="ECO:0000256" key="1">
    <source>
        <dbReference type="SAM" id="MobiDB-lite"/>
    </source>
</evidence>
<feature type="transmembrane region" description="Helical" evidence="2">
    <location>
        <begin position="81"/>
        <end position="101"/>
    </location>
</feature>
<proteinExistence type="predicted"/>
<feature type="compositionally biased region" description="Basic and acidic residues" evidence="1">
    <location>
        <begin position="179"/>
        <end position="199"/>
    </location>
</feature>
<feature type="transmembrane region" description="Helical" evidence="2">
    <location>
        <begin position="50"/>
        <end position="69"/>
    </location>
</feature>
<protein>
    <submittedName>
        <fullName evidence="3">Trp biosynthesis-associated membrane protein</fullName>
    </submittedName>
</protein>
<dbReference type="Pfam" id="PF09534">
    <property type="entry name" value="Trp_oprn_chp"/>
    <property type="match status" value="1"/>
</dbReference>
<evidence type="ECO:0000313" key="4">
    <source>
        <dbReference type="Proteomes" id="UP000588586"/>
    </source>
</evidence>
<gene>
    <name evidence="3" type="ORF">HJG52_02035</name>
</gene>
<dbReference type="InterPro" id="IPR019051">
    <property type="entry name" value="Trp_biosyn_TM_oprn/chp"/>
</dbReference>
<dbReference type="AlphaFoldDB" id="A0A849HBS8"/>
<feature type="region of interest" description="Disordered" evidence="1">
    <location>
        <begin position="162"/>
        <end position="199"/>
    </location>
</feature>